<sequence length="55" mass="6542">MDNDIIEKIHKFPFPLLYLLVKEACAIMGQIEKVHAANFHYTEPRVIKIKELYRI</sequence>
<gene>
    <name evidence="1" type="ORF">RhiirA4_257940</name>
</gene>
<dbReference type="EMBL" id="LLXI01000826">
    <property type="protein sequence ID" value="PKY50112.1"/>
    <property type="molecule type" value="Genomic_DNA"/>
</dbReference>
<reference evidence="1 2" key="1">
    <citation type="submission" date="2015-10" db="EMBL/GenBank/DDBJ databases">
        <title>Genome analyses suggest a sexual origin of heterokaryosis in a supposedly ancient asexual fungus.</title>
        <authorList>
            <person name="Ropars J."/>
            <person name="Sedzielewska K."/>
            <person name="Noel J."/>
            <person name="Charron P."/>
            <person name="Farinelli L."/>
            <person name="Marton T."/>
            <person name="Kruger M."/>
            <person name="Pelin A."/>
            <person name="Brachmann A."/>
            <person name="Corradi N."/>
        </authorList>
    </citation>
    <scope>NUCLEOTIDE SEQUENCE [LARGE SCALE GENOMIC DNA]</scope>
    <source>
        <strain evidence="1 2">A4</strain>
    </source>
</reference>
<accession>A0A2I1GTZ6</accession>
<protein>
    <submittedName>
        <fullName evidence="1">Uncharacterized protein</fullName>
    </submittedName>
</protein>
<keyword evidence="2" id="KW-1185">Reference proteome</keyword>
<proteinExistence type="predicted"/>
<evidence type="ECO:0000313" key="2">
    <source>
        <dbReference type="Proteomes" id="UP000234323"/>
    </source>
</evidence>
<organism evidence="1 2">
    <name type="scientific">Rhizophagus irregularis</name>
    <dbReference type="NCBI Taxonomy" id="588596"/>
    <lineage>
        <taxon>Eukaryota</taxon>
        <taxon>Fungi</taxon>
        <taxon>Fungi incertae sedis</taxon>
        <taxon>Mucoromycota</taxon>
        <taxon>Glomeromycotina</taxon>
        <taxon>Glomeromycetes</taxon>
        <taxon>Glomerales</taxon>
        <taxon>Glomeraceae</taxon>
        <taxon>Rhizophagus</taxon>
    </lineage>
</organism>
<dbReference type="Proteomes" id="UP000234323">
    <property type="component" value="Unassembled WGS sequence"/>
</dbReference>
<dbReference type="AlphaFoldDB" id="A0A2I1GTZ6"/>
<name>A0A2I1GTZ6_9GLOM</name>
<comment type="caution">
    <text evidence="1">The sequence shown here is derived from an EMBL/GenBank/DDBJ whole genome shotgun (WGS) entry which is preliminary data.</text>
</comment>
<evidence type="ECO:0000313" key="1">
    <source>
        <dbReference type="EMBL" id="PKY50112.1"/>
    </source>
</evidence>